<dbReference type="PANTHER" id="PTHR35004">
    <property type="entry name" value="TRANSPOSASE RV3428C-RELATED"/>
    <property type="match status" value="1"/>
</dbReference>
<feature type="domain" description="Integrase catalytic" evidence="1">
    <location>
        <begin position="127"/>
        <end position="285"/>
    </location>
</feature>
<dbReference type="AlphaFoldDB" id="A0A5M9GPE9"/>
<dbReference type="InterPro" id="IPR009057">
    <property type="entry name" value="Homeodomain-like_sf"/>
</dbReference>
<dbReference type="GO" id="GO:0015074">
    <property type="term" value="P:DNA integration"/>
    <property type="evidence" value="ECO:0007669"/>
    <property type="project" value="InterPro"/>
</dbReference>
<dbReference type="GO" id="GO:0003676">
    <property type="term" value="F:nucleic acid binding"/>
    <property type="evidence" value="ECO:0007669"/>
    <property type="project" value="InterPro"/>
</dbReference>
<dbReference type="InterPro" id="IPR001584">
    <property type="entry name" value="Integrase_cat-core"/>
</dbReference>
<protein>
    <submittedName>
        <fullName evidence="2">IS481 family transposase</fullName>
    </submittedName>
</protein>
<accession>A0A5M9GPE9</accession>
<dbReference type="RefSeq" id="WP_141814141.1">
    <property type="nucleotide sequence ID" value="NZ_VFPL01000001.1"/>
</dbReference>
<dbReference type="PANTHER" id="PTHR35004:SF7">
    <property type="entry name" value="INTEGRASE PROTEIN"/>
    <property type="match status" value="1"/>
</dbReference>
<dbReference type="InterPro" id="IPR055247">
    <property type="entry name" value="InsJ-like_HTH"/>
</dbReference>
<comment type="caution">
    <text evidence="2">The sequence shown here is derived from an EMBL/GenBank/DDBJ whole genome shotgun (WGS) entry which is preliminary data.</text>
</comment>
<organism evidence="2 3">
    <name type="scientific">Arcticibacter tournemirensis</name>
    <dbReference type="NCBI Taxonomy" id="699437"/>
    <lineage>
        <taxon>Bacteria</taxon>
        <taxon>Pseudomonadati</taxon>
        <taxon>Bacteroidota</taxon>
        <taxon>Sphingobacteriia</taxon>
        <taxon>Sphingobacteriales</taxon>
        <taxon>Sphingobacteriaceae</taxon>
        <taxon>Arcticibacter</taxon>
    </lineage>
</organism>
<dbReference type="Pfam" id="PF13518">
    <property type="entry name" value="HTH_28"/>
    <property type="match status" value="1"/>
</dbReference>
<dbReference type="EMBL" id="VWNE01000044">
    <property type="protein sequence ID" value="KAA8476250.1"/>
    <property type="molecule type" value="Genomic_DNA"/>
</dbReference>
<reference evidence="2 3" key="1">
    <citation type="submission" date="2019-09" db="EMBL/GenBank/DDBJ databases">
        <title>Pararcticibacter amylolyticus gen. nov., sp. nov., isolated from a rottenly hemp rope, and reclassification of Pedobacter tournemirensis as Pararcticibacter tournemirensis comb. nov.</title>
        <authorList>
            <person name="Cai Y."/>
        </authorList>
    </citation>
    <scope>NUCLEOTIDE SEQUENCE [LARGE SCALE GENOMIC DNA]</scope>
    <source>
        <strain evidence="2 3">TF5-37.2-LB10</strain>
    </source>
</reference>
<dbReference type="SUPFAM" id="SSF46689">
    <property type="entry name" value="Homeodomain-like"/>
    <property type="match status" value="1"/>
</dbReference>
<evidence type="ECO:0000259" key="1">
    <source>
        <dbReference type="PROSITE" id="PS50994"/>
    </source>
</evidence>
<evidence type="ECO:0000313" key="2">
    <source>
        <dbReference type="EMBL" id="KAA8476250.1"/>
    </source>
</evidence>
<sequence>MESDVKKRLGWIKLYESTGNLGLTCRRCGISRPTLRKWIQRYKELGVAGLSEHSRRPLRIKAKVTPQDVSNILILRKSRKLGHRSIVSEMKRLHGRSFSTATIQKILEQHNCKYLKIKRGYRKKTNRYSRPIPGDRVQMDVCKIGPGLYQYTAIDDSSRFRVLALYPRRTAANTLRFLEIVLEQMPFPIQRIQTDRGNEFFAEKFQKTLMEYGIKFRPVKPRSPRLNGKVERSQRTDLDEFYSTVDLKDPELPDLLSQWQFHYNWFRVHRSLNGKAPIDVINSLSNKTPFWDEVGEMYNESKERLRVQNYRLDLQLNGVKRCL</sequence>
<dbReference type="OrthoDB" id="930609at2"/>
<proteinExistence type="predicted"/>
<dbReference type="NCBIfam" id="NF033577">
    <property type="entry name" value="transpos_IS481"/>
    <property type="match status" value="1"/>
</dbReference>
<evidence type="ECO:0000313" key="3">
    <source>
        <dbReference type="Proteomes" id="UP000322918"/>
    </source>
</evidence>
<dbReference type="PROSITE" id="PS50994">
    <property type="entry name" value="INTEGRASE"/>
    <property type="match status" value="1"/>
</dbReference>
<gene>
    <name evidence="2" type="ORF">F1649_20170</name>
</gene>
<keyword evidence="3" id="KW-1185">Reference proteome</keyword>
<dbReference type="Pfam" id="PF00665">
    <property type="entry name" value="rve"/>
    <property type="match status" value="1"/>
</dbReference>
<dbReference type="InterPro" id="IPR047656">
    <property type="entry name" value="IS481-like_transpos"/>
</dbReference>
<dbReference type="Gene3D" id="3.30.420.10">
    <property type="entry name" value="Ribonuclease H-like superfamily/Ribonuclease H"/>
    <property type="match status" value="1"/>
</dbReference>
<dbReference type="Proteomes" id="UP000322918">
    <property type="component" value="Unassembled WGS sequence"/>
</dbReference>
<name>A0A5M9GPE9_9SPHI</name>
<dbReference type="InterPro" id="IPR036397">
    <property type="entry name" value="RNaseH_sf"/>
</dbReference>
<dbReference type="SUPFAM" id="SSF53098">
    <property type="entry name" value="Ribonuclease H-like"/>
    <property type="match status" value="1"/>
</dbReference>
<dbReference type="InterPro" id="IPR012337">
    <property type="entry name" value="RNaseH-like_sf"/>
</dbReference>